<comment type="caution">
    <text evidence="1">The sequence shown here is derived from an EMBL/GenBank/DDBJ whole genome shotgun (WGS) entry which is preliminary data.</text>
</comment>
<dbReference type="EMBL" id="MU273476">
    <property type="protein sequence ID" value="KAI0036053.1"/>
    <property type="molecule type" value="Genomic_DNA"/>
</dbReference>
<protein>
    <submittedName>
        <fullName evidence="1">Uncharacterized protein</fullName>
    </submittedName>
</protein>
<sequence length="444" mass="50474">MLGFALSSVLAQLHPDTPARYRPLPPLREQARLQNEWRDMRLARVPALLQKYGVDAWLISQREYAEDTVWRAIRDATADSPHRRTVHLFHTNTSSLGGAPNPLTWIDNTGAIWPALTSILEQYNPRTIALNVDKDLNYASGLHVGELRALQEHLGVEWKQKIVDVPRMMVVEFLGPRMEGQKEWFGVLMENAWAIIEEAFSARVVKPGVTTTIDVEWFMRDRIQSLNLTTWAHPRVSIVTPSKEPGWEGSSSLIHEGDVLHVDYGVSAPLMALHTDTQHLAYVLRASEGERTPPVGLVEGLRVSNRMQELQLEVMRPGMTGNEVLRKINERMMEEGIEGQVFSHPLGDWGHGPGAVTGFNNLPTHVPVIGDLMILPDTFYSIELFAYHTLLGTNTTLRFMQEEDVWWVPEKGCWEWVHGRQERLHIIDAAPEEKRFDSMLRVQS</sequence>
<accession>A0ACB8QWZ8</accession>
<evidence type="ECO:0000313" key="1">
    <source>
        <dbReference type="EMBL" id="KAI0036053.1"/>
    </source>
</evidence>
<name>A0ACB8QWZ8_9AGAM</name>
<keyword evidence="2" id="KW-1185">Reference proteome</keyword>
<evidence type="ECO:0000313" key="2">
    <source>
        <dbReference type="Proteomes" id="UP000814128"/>
    </source>
</evidence>
<organism evidence="1 2">
    <name type="scientific">Vararia minispora EC-137</name>
    <dbReference type="NCBI Taxonomy" id="1314806"/>
    <lineage>
        <taxon>Eukaryota</taxon>
        <taxon>Fungi</taxon>
        <taxon>Dikarya</taxon>
        <taxon>Basidiomycota</taxon>
        <taxon>Agaricomycotina</taxon>
        <taxon>Agaricomycetes</taxon>
        <taxon>Russulales</taxon>
        <taxon>Lachnocladiaceae</taxon>
        <taxon>Vararia</taxon>
    </lineage>
</organism>
<gene>
    <name evidence="1" type="ORF">K488DRAFT_42016</name>
</gene>
<dbReference type="Proteomes" id="UP000814128">
    <property type="component" value="Unassembled WGS sequence"/>
</dbReference>
<reference evidence="1" key="1">
    <citation type="submission" date="2021-02" db="EMBL/GenBank/DDBJ databases">
        <authorList>
            <consortium name="DOE Joint Genome Institute"/>
            <person name="Ahrendt S."/>
            <person name="Looney B.P."/>
            <person name="Miyauchi S."/>
            <person name="Morin E."/>
            <person name="Drula E."/>
            <person name="Courty P.E."/>
            <person name="Chicoki N."/>
            <person name="Fauchery L."/>
            <person name="Kohler A."/>
            <person name="Kuo A."/>
            <person name="Labutti K."/>
            <person name="Pangilinan J."/>
            <person name="Lipzen A."/>
            <person name="Riley R."/>
            <person name="Andreopoulos W."/>
            <person name="He G."/>
            <person name="Johnson J."/>
            <person name="Barry K.W."/>
            <person name="Grigoriev I.V."/>
            <person name="Nagy L."/>
            <person name="Hibbett D."/>
            <person name="Henrissat B."/>
            <person name="Matheny P.B."/>
            <person name="Labbe J."/>
            <person name="Martin F."/>
        </authorList>
    </citation>
    <scope>NUCLEOTIDE SEQUENCE</scope>
    <source>
        <strain evidence="1">EC-137</strain>
    </source>
</reference>
<reference evidence="1" key="2">
    <citation type="journal article" date="2022" name="New Phytol.">
        <title>Evolutionary transition to the ectomycorrhizal habit in the genomes of a hyperdiverse lineage of mushroom-forming fungi.</title>
        <authorList>
            <person name="Looney B."/>
            <person name="Miyauchi S."/>
            <person name="Morin E."/>
            <person name="Drula E."/>
            <person name="Courty P.E."/>
            <person name="Kohler A."/>
            <person name="Kuo A."/>
            <person name="LaButti K."/>
            <person name="Pangilinan J."/>
            <person name="Lipzen A."/>
            <person name="Riley R."/>
            <person name="Andreopoulos W."/>
            <person name="He G."/>
            <person name="Johnson J."/>
            <person name="Nolan M."/>
            <person name="Tritt A."/>
            <person name="Barry K.W."/>
            <person name="Grigoriev I.V."/>
            <person name="Nagy L.G."/>
            <person name="Hibbett D."/>
            <person name="Henrissat B."/>
            <person name="Matheny P.B."/>
            <person name="Labbe J."/>
            <person name="Martin F.M."/>
        </authorList>
    </citation>
    <scope>NUCLEOTIDE SEQUENCE</scope>
    <source>
        <strain evidence="1">EC-137</strain>
    </source>
</reference>
<proteinExistence type="predicted"/>